<dbReference type="AlphaFoldDB" id="A0A5J4RGH2"/>
<dbReference type="InterPro" id="IPR057123">
    <property type="entry name" value="STAND_NTPase4_dom"/>
</dbReference>
<reference evidence="2" key="1">
    <citation type="submission" date="2019-03" db="EMBL/GenBank/DDBJ databases">
        <title>Single cell metagenomics reveals metabolic interactions within the superorganism composed of flagellate Streblomastix strix and complex community of Bacteroidetes bacteria on its surface.</title>
        <authorList>
            <person name="Treitli S.C."/>
            <person name="Kolisko M."/>
            <person name="Husnik F."/>
            <person name="Keeling P."/>
            <person name="Hampl V."/>
        </authorList>
    </citation>
    <scope>NUCLEOTIDE SEQUENCE</scope>
    <source>
        <strain evidence="2">STM</strain>
    </source>
</reference>
<sequence length="880" mass="103056">MNTKIYKCFIASPNDTIKEREICDNVFDEINKNLGYIYNFRIESLKWENDVRPSFGKDSQDVINEQIGNDYDIFVGIMYKKFGSPTTNADSGTEEEFNNAYSRYEKKDIIEIMLYFNNKPTNLNEIDPKEWEKVKSFKLKVAKLGGLYCNYNGSNDFETKFRTHINNFFIKQYGNKNETSDIKQNNEEEITKELKNRLNDALSMFDGQPIIWIEPILSTTNEISQNPDENYNNRVKINDLTDNPQSYIIASPPQFGLTSLAHYMVLNAWEKNSFWVYIDAHKEKVHKIHNAVKKEVESLGRTISDVQCIVLDSWNTYENDSFKKLKNLSDAHKDIPIIVMQTIDDAKFITEKQDEITINRKLTSLYLLALPRTQLRKVVSEYNKIKNIAEEDVLLTKVVSDLEVLNIHRTPQNCFTLLKVAEKHFDENPVNRTKMLEMVLFVLFDLGEFPTYKTKPDVKDCEYVLGRFCEKLIRNDIYEFTRNDFIDELKKFCVEKLIDLEIEVVFDILFANNILVRHETSYIFRSSFWIYYFAAKRMHSDKKFSDYIFESKKYLCFPEIIEFYTGIDRNRSDALLILKNDIKQTCDLVFQKIGMPDDINPFLHAHWHPTKEHLEKIQEEIGENVLNSRLPDDVKDKYADRNYNQIKPYDQGITIQTIFEEYSLYNLMQEIKATSRALRNSDYADSELKKELLQEILRSWLQLSKVLFALAPVLATKGNAGFGGANFRLVGDFGDSFEERIRTIIFANLTNVVGLFRDDIYSIKIGPLLFDNFEKESNPLTKHQIALLIIFGKPREWRHQIEKYIVTLNKNSFFLYDVVNALRAQYRFAFVNESELREIGFMIKKGLAKHEFGIKNPGLDKIKQISNSNLPKREEYNGDN</sequence>
<proteinExistence type="predicted"/>
<evidence type="ECO:0000259" key="1">
    <source>
        <dbReference type="Pfam" id="PF24406"/>
    </source>
</evidence>
<name>A0A5J4RGH2_9ZZZZ</name>
<protein>
    <recommendedName>
        <fullName evidence="1">STAND NTPase 4 small alpha/beta domain-containing protein</fullName>
    </recommendedName>
</protein>
<evidence type="ECO:0000313" key="2">
    <source>
        <dbReference type="EMBL" id="KAA6332698.1"/>
    </source>
</evidence>
<feature type="domain" description="STAND NTPase 4 small alpha/beta" evidence="1">
    <location>
        <begin position="478"/>
        <end position="534"/>
    </location>
</feature>
<gene>
    <name evidence="2" type="ORF">EZS27_018822</name>
</gene>
<dbReference type="Pfam" id="PF24406">
    <property type="entry name" value="nSTAND_NTPase4"/>
    <property type="match status" value="1"/>
</dbReference>
<organism evidence="2">
    <name type="scientific">termite gut metagenome</name>
    <dbReference type="NCBI Taxonomy" id="433724"/>
    <lineage>
        <taxon>unclassified sequences</taxon>
        <taxon>metagenomes</taxon>
        <taxon>organismal metagenomes</taxon>
    </lineage>
</organism>
<dbReference type="EMBL" id="SNRY01001207">
    <property type="protein sequence ID" value="KAA6332698.1"/>
    <property type="molecule type" value="Genomic_DNA"/>
</dbReference>
<comment type="caution">
    <text evidence="2">The sequence shown here is derived from an EMBL/GenBank/DDBJ whole genome shotgun (WGS) entry which is preliminary data.</text>
</comment>
<accession>A0A5J4RGH2</accession>